<dbReference type="RefSeq" id="WP_320685857.1">
    <property type="nucleotide sequence ID" value="NZ_JAXBLV010000077.1"/>
</dbReference>
<keyword evidence="1" id="KW-0812">Transmembrane</keyword>
<dbReference type="InterPro" id="IPR050834">
    <property type="entry name" value="Glycosyltransf_2"/>
</dbReference>
<dbReference type="EMBL" id="JAXBLV010000077">
    <property type="protein sequence ID" value="MDY3559018.1"/>
    <property type="molecule type" value="Genomic_DNA"/>
</dbReference>
<proteinExistence type="predicted"/>
<dbReference type="CDD" id="cd02525">
    <property type="entry name" value="Succinoglycan_BP_ExoA"/>
    <property type="match status" value="1"/>
</dbReference>
<dbReference type="Pfam" id="PF00535">
    <property type="entry name" value="Glycos_transf_2"/>
    <property type="match status" value="1"/>
</dbReference>
<evidence type="ECO:0000256" key="1">
    <source>
        <dbReference type="SAM" id="Phobius"/>
    </source>
</evidence>
<dbReference type="PANTHER" id="PTHR43685">
    <property type="entry name" value="GLYCOSYLTRANSFERASE"/>
    <property type="match status" value="1"/>
</dbReference>
<dbReference type="InterPro" id="IPR029044">
    <property type="entry name" value="Nucleotide-diphossugar_trans"/>
</dbReference>
<protein>
    <submittedName>
        <fullName evidence="3">Glycosyltransferase family 2 protein</fullName>
    </submittedName>
</protein>
<dbReference type="InterPro" id="IPR001173">
    <property type="entry name" value="Glyco_trans_2-like"/>
</dbReference>
<keyword evidence="4" id="KW-1185">Reference proteome</keyword>
<keyword evidence="1" id="KW-0472">Membrane</keyword>
<reference evidence="4" key="1">
    <citation type="journal article" date="2023" name="Mar. Drugs">
        <title>Gemmata algarum, a Novel Planctomycete Isolated from an Algal Mat, Displays Antimicrobial Activity.</title>
        <authorList>
            <person name="Kumar G."/>
            <person name="Kallscheuer N."/>
            <person name="Kashif M."/>
            <person name="Ahamad S."/>
            <person name="Jagadeeshwari U."/>
            <person name="Pannikurungottu S."/>
            <person name="Haufschild T."/>
            <person name="Kabuu M."/>
            <person name="Sasikala C."/>
            <person name="Jogler C."/>
            <person name="Ramana C."/>
        </authorList>
    </citation>
    <scope>NUCLEOTIDE SEQUENCE [LARGE SCALE GENOMIC DNA]</scope>
    <source>
        <strain evidence="4">JC673</strain>
    </source>
</reference>
<sequence>MPSVSVIVPVRNESRSIEHTLRLLLTQDFPRADFEVIVADGASTDDTVPIVRRLQGEFPNLKLVFNADKLASAGRNTAVRHATKDVLVIVDGHCHVPDRDYLRNLSAAFETSQADCLGRPQPLDVPDPTPFQSAVSAARSSRLGHNPDSDIYSNEPKFVPPQSTAVAYSRTVFHAVGLFDQAFDACEDVEFNERVHAAGLSCYFTPAVKIVYEPRASFRALFYQLGRYGSGRAKLAFKHPKSLSVPALVPPLWAVWVIAGALLSLAVPYAGWLWLASVAFYLGVLLAAGAVLGRKKHRGVAARIPVVFVAIHFGFAWGFWKEAAKQLRRSLQHRAGAPAFKPARRSELMAK</sequence>
<comment type="caution">
    <text evidence="3">The sequence shown here is derived from an EMBL/GenBank/DDBJ whole genome shotgun (WGS) entry which is preliminary data.</text>
</comment>
<evidence type="ECO:0000313" key="3">
    <source>
        <dbReference type="EMBL" id="MDY3559018.1"/>
    </source>
</evidence>
<dbReference type="SUPFAM" id="SSF53448">
    <property type="entry name" value="Nucleotide-diphospho-sugar transferases"/>
    <property type="match status" value="1"/>
</dbReference>
<organism evidence="3 4">
    <name type="scientific">Gemmata algarum</name>
    <dbReference type="NCBI Taxonomy" id="2975278"/>
    <lineage>
        <taxon>Bacteria</taxon>
        <taxon>Pseudomonadati</taxon>
        <taxon>Planctomycetota</taxon>
        <taxon>Planctomycetia</taxon>
        <taxon>Gemmatales</taxon>
        <taxon>Gemmataceae</taxon>
        <taxon>Gemmata</taxon>
    </lineage>
</organism>
<feature type="transmembrane region" description="Helical" evidence="1">
    <location>
        <begin position="300"/>
        <end position="320"/>
    </location>
</feature>
<accession>A0ABU5EYY2</accession>
<evidence type="ECO:0000259" key="2">
    <source>
        <dbReference type="Pfam" id="PF00535"/>
    </source>
</evidence>
<keyword evidence="1" id="KW-1133">Transmembrane helix</keyword>
<dbReference type="Gene3D" id="3.90.550.10">
    <property type="entry name" value="Spore Coat Polysaccharide Biosynthesis Protein SpsA, Chain A"/>
    <property type="match status" value="1"/>
</dbReference>
<name>A0ABU5EYY2_9BACT</name>
<gene>
    <name evidence="3" type="ORF">R5W23_006208</name>
</gene>
<evidence type="ECO:0000313" key="4">
    <source>
        <dbReference type="Proteomes" id="UP001272242"/>
    </source>
</evidence>
<dbReference type="Proteomes" id="UP001272242">
    <property type="component" value="Unassembled WGS sequence"/>
</dbReference>
<feature type="domain" description="Glycosyltransferase 2-like" evidence="2">
    <location>
        <begin position="5"/>
        <end position="117"/>
    </location>
</feature>
<dbReference type="PANTHER" id="PTHR43685:SF3">
    <property type="entry name" value="SLR2126 PROTEIN"/>
    <property type="match status" value="1"/>
</dbReference>
<feature type="transmembrane region" description="Helical" evidence="1">
    <location>
        <begin position="272"/>
        <end position="293"/>
    </location>
</feature>
<feature type="transmembrane region" description="Helical" evidence="1">
    <location>
        <begin position="243"/>
        <end position="266"/>
    </location>
</feature>